<name>A0ABY2YU77_9LACO</name>
<sequence length="547" mass="63795">MTMIFFLNANFSFQNSGIEHAQVKRAMLFKKFNKDYKFIFHDWNPLLHHYLSNSGIEDINILNMFDYFQKSISVKDNIISYKDIDFGISNVNYEINIFNTNNINVTSNNKIIGKINLFKDKDEHGNSGRVKSVELFDDFGNLYRVNYYDYRGFLSMSQLYTPDNNISTEIWYDINGVPVVEDFFKYNNNNDLLKSGWRIIDSNKQFHFYESMTDMIRGFLNIINLEYFSIDKPNIYIMDRSDKYEEVLPELCSPLYSVFHLHNSQSGNAQKPMTSIMNNNYEYSITNTNSYDAVVTATEKQKNDFFNRFRPEVPIFTIPVGIIKNDHFNNKEIPMDKRKENSIVVTARISPEKQIDQIVMAVIKANKFLDNISLDVYGYVNDKEYMNKINKIVKDNDAGNIIKFHGYSKDVKSIHKNSQIYAIASSMEGFNLSLMEAQSEGDVGITYDTNYGPNELIQNKINGFVVKYGDYNALAESIVKLFKDHDLLQKMSSESYNLSKRYSEDNVWKKWKTLIDDAYMKWPLKLKSYNHNLNNGLQDMEHGGNDD</sequence>
<dbReference type="SUPFAM" id="SSF53756">
    <property type="entry name" value="UDP-Glycosyltransferase/glycogen phosphorylase"/>
    <property type="match status" value="1"/>
</dbReference>
<accession>A0ABY2YU77</accession>
<evidence type="ECO:0000313" key="5">
    <source>
        <dbReference type="Proteomes" id="UP000767392"/>
    </source>
</evidence>
<evidence type="ECO:0000256" key="2">
    <source>
        <dbReference type="ARBA" id="ARBA00022679"/>
    </source>
</evidence>
<evidence type="ECO:0000259" key="3">
    <source>
        <dbReference type="Pfam" id="PF00534"/>
    </source>
</evidence>
<proteinExistence type="predicted"/>
<feature type="domain" description="Glycosyl transferase family 1" evidence="3">
    <location>
        <begin position="337"/>
        <end position="496"/>
    </location>
</feature>
<comment type="caution">
    <text evidence="4">The sequence shown here is derived from an EMBL/GenBank/DDBJ whole genome shotgun (WGS) entry which is preliminary data.</text>
</comment>
<gene>
    <name evidence="4" type="ORF">DY048_04065</name>
</gene>
<dbReference type="InterPro" id="IPR001296">
    <property type="entry name" value="Glyco_trans_1"/>
</dbReference>
<dbReference type="Pfam" id="PF00534">
    <property type="entry name" value="Glycos_transf_1"/>
    <property type="match status" value="1"/>
</dbReference>
<evidence type="ECO:0000256" key="1">
    <source>
        <dbReference type="ARBA" id="ARBA00022676"/>
    </source>
</evidence>
<dbReference type="EMBL" id="QUAM01000003">
    <property type="protein sequence ID" value="TPR14128.1"/>
    <property type="molecule type" value="Genomic_DNA"/>
</dbReference>
<organism evidence="4 5">
    <name type="scientific">Apilactobacillus timberlakei</name>
    <dbReference type="NCBI Taxonomy" id="2008380"/>
    <lineage>
        <taxon>Bacteria</taxon>
        <taxon>Bacillati</taxon>
        <taxon>Bacillota</taxon>
        <taxon>Bacilli</taxon>
        <taxon>Lactobacillales</taxon>
        <taxon>Lactobacillaceae</taxon>
        <taxon>Apilactobacillus</taxon>
    </lineage>
</organism>
<dbReference type="Proteomes" id="UP000767392">
    <property type="component" value="Unassembled WGS sequence"/>
</dbReference>
<keyword evidence="2" id="KW-0808">Transferase</keyword>
<dbReference type="Gene3D" id="3.40.50.2000">
    <property type="entry name" value="Glycogen Phosphorylase B"/>
    <property type="match status" value="3"/>
</dbReference>
<dbReference type="PANTHER" id="PTHR12526">
    <property type="entry name" value="GLYCOSYLTRANSFERASE"/>
    <property type="match status" value="1"/>
</dbReference>
<reference evidence="4 5" key="1">
    <citation type="submission" date="2018-08" db="EMBL/GenBank/DDBJ databases">
        <title>Comparative genomics of wild bee and flower associated Lactobacillus reveals potential adaptation to the bee host.</title>
        <authorList>
            <person name="Vuong H.Q."/>
            <person name="Mcfrederick Q.S."/>
        </authorList>
    </citation>
    <scope>NUCLEOTIDE SEQUENCE [LARGE SCALE GENOMIC DNA]</scope>
    <source>
        <strain evidence="4 5">HV_04</strain>
    </source>
</reference>
<keyword evidence="5" id="KW-1185">Reference proteome</keyword>
<dbReference type="PANTHER" id="PTHR12526:SF629">
    <property type="entry name" value="TEICHURONIC ACID BIOSYNTHESIS GLYCOSYLTRANSFERASE TUAH-RELATED"/>
    <property type="match status" value="1"/>
</dbReference>
<keyword evidence="1" id="KW-0328">Glycosyltransferase</keyword>
<evidence type="ECO:0000313" key="4">
    <source>
        <dbReference type="EMBL" id="TPR14128.1"/>
    </source>
</evidence>
<protein>
    <submittedName>
        <fullName evidence="4">Glycosyltransferase</fullName>
    </submittedName>
</protein>